<feature type="region of interest" description="Disordered" evidence="1">
    <location>
        <begin position="98"/>
        <end position="119"/>
    </location>
</feature>
<organism evidence="2 3">
    <name type="scientific">Brachionus plicatilis</name>
    <name type="common">Marine rotifer</name>
    <name type="synonym">Brachionus muelleri</name>
    <dbReference type="NCBI Taxonomy" id="10195"/>
    <lineage>
        <taxon>Eukaryota</taxon>
        <taxon>Metazoa</taxon>
        <taxon>Spiralia</taxon>
        <taxon>Gnathifera</taxon>
        <taxon>Rotifera</taxon>
        <taxon>Eurotatoria</taxon>
        <taxon>Monogononta</taxon>
        <taxon>Pseudotrocha</taxon>
        <taxon>Ploima</taxon>
        <taxon>Brachionidae</taxon>
        <taxon>Brachionus</taxon>
    </lineage>
</organism>
<proteinExistence type="predicted"/>
<dbReference type="EMBL" id="REGN01003105">
    <property type="protein sequence ID" value="RNA24511.1"/>
    <property type="molecule type" value="Genomic_DNA"/>
</dbReference>
<evidence type="ECO:0000313" key="2">
    <source>
        <dbReference type="EMBL" id="RNA24511.1"/>
    </source>
</evidence>
<evidence type="ECO:0000256" key="1">
    <source>
        <dbReference type="SAM" id="MobiDB-lite"/>
    </source>
</evidence>
<dbReference type="Proteomes" id="UP000276133">
    <property type="component" value="Unassembled WGS sequence"/>
</dbReference>
<gene>
    <name evidence="2" type="ORF">BpHYR1_006304</name>
</gene>
<dbReference type="AlphaFoldDB" id="A0A3M7RLV9"/>
<keyword evidence="3" id="KW-1185">Reference proteome</keyword>
<comment type="caution">
    <text evidence="2">The sequence shown here is derived from an EMBL/GenBank/DDBJ whole genome shotgun (WGS) entry which is preliminary data.</text>
</comment>
<accession>A0A3M7RLV9</accession>
<reference evidence="2 3" key="1">
    <citation type="journal article" date="2018" name="Sci. Rep.">
        <title>Genomic signatures of local adaptation to the degree of environmental predictability in rotifers.</title>
        <authorList>
            <person name="Franch-Gras L."/>
            <person name="Hahn C."/>
            <person name="Garcia-Roger E.M."/>
            <person name="Carmona M.J."/>
            <person name="Serra M."/>
            <person name="Gomez A."/>
        </authorList>
    </citation>
    <scope>NUCLEOTIDE SEQUENCE [LARGE SCALE GENOMIC DNA]</scope>
    <source>
        <strain evidence="2">HYR1</strain>
    </source>
</reference>
<name>A0A3M7RLV9_BRAPC</name>
<evidence type="ECO:0000313" key="3">
    <source>
        <dbReference type="Proteomes" id="UP000276133"/>
    </source>
</evidence>
<sequence length="119" mass="13533">MYRFILATSCNKDFILCEINGFVSPSLVSKDFIPNSTYLNICIKCQNQSASSKQGAINFDFHSSPSFALTIFTSKFALAFMTETIWNKAEVYFEKEKNGKETKNYESSPDLNDIWSPIN</sequence>
<protein>
    <submittedName>
        <fullName evidence="2">Uncharacterized protein</fullName>
    </submittedName>
</protein>